<evidence type="ECO:0000313" key="1">
    <source>
        <dbReference type="EMBL" id="GAA4032553.1"/>
    </source>
</evidence>
<dbReference type="Proteomes" id="UP001500456">
    <property type="component" value="Unassembled WGS sequence"/>
</dbReference>
<dbReference type="EMBL" id="BAAAZX010000061">
    <property type="protein sequence ID" value="GAA4032553.1"/>
    <property type="molecule type" value="Genomic_DNA"/>
</dbReference>
<keyword evidence="2" id="KW-1185">Reference proteome</keyword>
<organism evidence="1 2">
    <name type="scientific">Streptomyces plumbiresistens</name>
    <dbReference type="NCBI Taxonomy" id="511811"/>
    <lineage>
        <taxon>Bacteria</taxon>
        <taxon>Bacillati</taxon>
        <taxon>Actinomycetota</taxon>
        <taxon>Actinomycetes</taxon>
        <taxon>Kitasatosporales</taxon>
        <taxon>Streptomycetaceae</taxon>
        <taxon>Streptomyces</taxon>
    </lineage>
</organism>
<reference evidence="2" key="1">
    <citation type="journal article" date="2019" name="Int. J. Syst. Evol. Microbiol.">
        <title>The Global Catalogue of Microorganisms (GCM) 10K type strain sequencing project: providing services to taxonomists for standard genome sequencing and annotation.</title>
        <authorList>
            <consortium name="The Broad Institute Genomics Platform"/>
            <consortium name="The Broad Institute Genome Sequencing Center for Infectious Disease"/>
            <person name="Wu L."/>
            <person name="Ma J."/>
        </authorList>
    </citation>
    <scope>NUCLEOTIDE SEQUENCE [LARGE SCALE GENOMIC DNA]</scope>
    <source>
        <strain evidence="2">JCM 16924</strain>
    </source>
</reference>
<sequence length="46" mass="4992">MAALEAERERFVGHGVTRLRRDEPAPPTCAGYIVVAGSEGNEFCLD</sequence>
<accession>A0ABP7TX63</accession>
<protein>
    <submittedName>
        <fullName evidence="1">Uncharacterized protein</fullName>
    </submittedName>
</protein>
<name>A0ABP7TX63_9ACTN</name>
<gene>
    <name evidence="1" type="ORF">GCM10022232_93130</name>
</gene>
<evidence type="ECO:0000313" key="2">
    <source>
        <dbReference type="Proteomes" id="UP001500456"/>
    </source>
</evidence>
<comment type="caution">
    <text evidence="1">The sequence shown here is derived from an EMBL/GenBank/DDBJ whole genome shotgun (WGS) entry which is preliminary data.</text>
</comment>
<proteinExistence type="predicted"/>